<name>A0A2R6PNJ7_ACTCC</name>
<reference evidence="4 5" key="1">
    <citation type="submission" date="2017-07" db="EMBL/GenBank/DDBJ databases">
        <title>An improved, manually edited Actinidia chinensis var. chinensis (kiwifruit) genome highlights the challenges associated with draft genomes and gene prediction in plants.</title>
        <authorList>
            <person name="Pilkington S."/>
            <person name="Crowhurst R."/>
            <person name="Hilario E."/>
            <person name="Nardozza S."/>
            <person name="Fraser L."/>
            <person name="Peng Y."/>
            <person name="Gunaseelan K."/>
            <person name="Simpson R."/>
            <person name="Tahir J."/>
            <person name="Deroles S."/>
            <person name="Templeton K."/>
            <person name="Luo Z."/>
            <person name="Davy M."/>
            <person name="Cheng C."/>
            <person name="Mcneilage M."/>
            <person name="Scaglione D."/>
            <person name="Liu Y."/>
            <person name="Zhang Q."/>
            <person name="Datson P."/>
            <person name="De Silva N."/>
            <person name="Gardiner S."/>
            <person name="Bassett H."/>
            <person name="Chagne D."/>
            <person name="Mccallum J."/>
            <person name="Dzierzon H."/>
            <person name="Deng C."/>
            <person name="Wang Y.-Y."/>
            <person name="Barron N."/>
            <person name="Manako K."/>
            <person name="Bowen J."/>
            <person name="Foster T."/>
            <person name="Erridge Z."/>
            <person name="Tiffin H."/>
            <person name="Waite C."/>
            <person name="Davies K."/>
            <person name="Grierson E."/>
            <person name="Laing W."/>
            <person name="Kirk R."/>
            <person name="Chen X."/>
            <person name="Wood M."/>
            <person name="Montefiori M."/>
            <person name="Brummell D."/>
            <person name="Schwinn K."/>
            <person name="Catanach A."/>
            <person name="Fullerton C."/>
            <person name="Li D."/>
            <person name="Meiyalaghan S."/>
            <person name="Nieuwenhuizen N."/>
            <person name="Read N."/>
            <person name="Prakash R."/>
            <person name="Hunter D."/>
            <person name="Zhang H."/>
            <person name="Mckenzie M."/>
            <person name="Knabel M."/>
            <person name="Harris A."/>
            <person name="Allan A."/>
            <person name="Chen A."/>
            <person name="Janssen B."/>
            <person name="Plunkett B."/>
            <person name="Dwamena C."/>
            <person name="Voogd C."/>
            <person name="Leif D."/>
            <person name="Lafferty D."/>
            <person name="Souleyre E."/>
            <person name="Varkonyi-Gasic E."/>
            <person name="Gambi F."/>
            <person name="Hanley J."/>
            <person name="Yao J.-L."/>
            <person name="Cheung J."/>
            <person name="David K."/>
            <person name="Warren B."/>
            <person name="Marsh K."/>
            <person name="Snowden K."/>
            <person name="Lin-Wang K."/>
            <person name="Brian L."/>
            <person name="Martinez-Sanchez M."/>
            <person name="Wang M."/>
            <person name="Ileperuma N."/>
            <person name="Macnee N."/>
            <person name="Campin R."/>
            <person name="Mcatee P."/>
            <person name="Drummond R."/>
            <person name="Espley R."/>
            <person name="Ireland H."/>
            <person name="Wu R."/>
            <person name="Atkinson R."/>
            <person name="Karunairetnam S."/>
            <person name="Bulley S."/>
            <person name="Chunkath S."/>
            <person name="Hanley Z."/>
            <person name="Storey R."/>
            <person name="Thrimawithana A."/>
            <person name="Thomson S."/>
            <person name="David C."/>
            <person name="Testolin R."/>
        </authorList>
    </citation>
    <scope>NUCLEOTIDE SEQUENCE [LARGE SCALE GENOMIC DNA]</scope>
    <source>
        <strain evidence="5">cv. Red5</strain>
        <tissue evidence="4">Young leaf</tissue>
    </source>
</reference>
<keyword evidence="1" id="KW-0547">Nucleotide-binding</keyword>
<dbReference type="GO" id="GO:0003774">
    <property type="term" value="F:cytoskeletal motor activity"/>
    <property type="evidence" value="ECO:0007669"/>
    <property type="project" value="InterPro"/>
</dbReference>
<keyword evidence="5" id="KW-1185">Reference proteome</keyword>
<evidence type="ECO:0000313" key="4">
    <source>
        <dbReference type="EMBL" id="PSR93627.1"/>
    </source>
</evidence>
<evidence type="ECO:0000313" key="5">
    <source>
        <dbReference type="Proteomes" id="UP000241394"/>
    </source>
</evidence>
<dbReference type="EMBL" id="NKQK01000024">
    <property type="protein sequence ID" value="PSR93627.1"/>
    <property type="molecule type" value="Genomic_DNA"/>
</dbReference>
<proteinExistence type="predicted"/>
<evidence type="ECO:0000256" key="1">
    <source>
        <dbReference type="ARBA" id="ARBA00022741"/>
    </source>
</evidence>
<accession>A0A2R6PNJ7</accession>
<dbReference type="GO" id="GO:0005524">
    <property type="term" value="F:ATP binding"/>
    <property type="evidence" value="ECO:0007669"/>
    <property type="project" value="UniProtKB-KW"/>
</dbReference>
<dbReference type="SUPFAM" id="SSF50084">
    <property type="entry name" value="Myosin S1 fragment, N-terminal domain"/>
    <property type="match status" value="1"/>
</dbReference>
<dbReference type="Gramene" id="PSR93627">
    <property type="protein sequence ID" value="PSR93627"/>
    <property type="gene ID" value="CEY00_Acc28241"/>
</dbReference>
<dbReference type="InterPro" id="IPR004009">
    <property type="entry name" value="SH3_Myosin"/>
</dbReference>
<dbReference type="GO" id="GO:0016459">
    <property type="term" value="C:myosin complex"/>
    <property type="evidence" value="ECO:0007669"/>
    <property type="project" value="InterPro"/>
</dbReference>
<dbReference type="AlphaFoldDB" id="A0A2R6PNJ7"/>
<dbReference type="Pfam" id="PF02736">
    <property type="entry name" value="Myosin_N"/>
    <property type="match status" value="1"/>
</dbReference>
<comment type="caution">
    <text evidence="4">The sequence shown here is derived from an EMBL/GenBank/DDBJ whole genome shotgun (WGS) entry which is preliminary data.</text>
</comment>
<dbReference type="Proteomes" id="UP000241394">
    <property type="component" value="Chromosome LG24"/>
</dbReference>
<sequence>MSLRKGSRVWVEDRDLAWVTAEVLDFVGKQVKVATCSGKKVLALPAKLFPRDEDADHAESMT</sequence>
<dbReference type="OrthoDB" id="6108017at2759"/>
<evidence type="ECO:0000259" key="3">
    <source>
        <dbReference type="PROSITE" id="PS51844"/>
    </source>
</evidence>
<evidence type="ECO:0000256" key="2">
    <source>
        <dbReference type="ARBA" id="ARBA00022840"/>
    </source>
</evidence>
<gene>
    <name evidence="4" type="ORF">CEY00_Acc28241</name>
</gene>
<protein>
    <submittedName>
        <fullName evidence="4">Myosin-15 like</fullName>
    </submittedName>
</protein>
<keyword evidence="2" id="KW-0067">ATP-binding</keyword>
<dbReference type="PROSITE" id="PS51844">
    <property type="entry name" value="SH3_LIKE"/>
    <property type="match status" value="1"/>
</dbReference>
<reference evidence="5" key="2">
    <citation type="journal article" date="2018" name="BMC Genomics">
        <title>A manually annotated Actinidia chinensis var. chinensis (kiwifruit) genome highlights the challenges associated with draft genomes and gene prediction in plants.</title>
        <authorList>
            <person name="Pilkington S.M."/>
            <person name="Crowhurst R."/>
            <person name="Hilario E."/>
            <person name="Nardozza S."/>
            <person name="Fraser L."/>
            <person name="Peng Y."/>
            <person name="Gunaseelan K."/>
            <person name="Simpson R."/>
            <person name="Tahir J."/>
            <person name="Deroles S.C."/>
            <person name="Templeton K."/>
            <person name="Luo Z."/>
            <person name="Davy M."/>
            <person name="Cheng C."/>
            <person name="McNeilage M."/>
            <person name="Scaglione D."/>
            <person name="Liu Y."/>
            <person name="Zhang Q."/>
            <person name="Datson P."/>
            <person name="De Silva N."/>
            <person name="Gardiner S.E."/>
            <person name="Bassett H."/>
            <person name="Chagne D."/>
            <person name="McCallum J."/>
            <person name="Dzierzon H."/>
            <person name="Deng C."/>
            <person name="Wang Y.Y."/>
            <person name="Barron L."/>
            <person name="Manako K."/>
            <person name="Bowen J."/>
            <person name="Foster T.M."/>
            <person name="Erridge Z.A."/>
            <person name="Tiffin H."/>
            <person name="Waite C.N."/>
            <person name="Davies K.M."/>
            <person name="Grierson E.P."/>
            <person name="Laing W.A."/>
            <person name="Kirk R."/>
            <person name="Chen X."/>
            <person name="Wood M."/>
            <person name="Montefiori M."/>
            <person name="Brummell D.A."/>
            <person name="Schwinn K.E."/>
            <person name="Catanach A."/>
            <person name="Fullerton C."/>
            <person name="Li D."/>
            <person name="Meiyalaghan S."/>
            <person name="Nieuwenhuizen N."/>
            <person name="Read N."/>
            <person name="Prakash R."/>
            <person name="Hunter D."/>
            <person name="Zhang H."/>
            <person name="McKenzie M."/>
            <person name="Knabel M."/>
            <person name="Harris A."/>
            <person name="Allan A.C."/>
            <person name="Gleave A."/>
            <person name="Chen A."/>
            <person name="Janssen B.J."/>
            <person name="Plunkett B."/>
            <person name="Ampomah-Dwamena C."/>
            <person name="Voogd C."/>
            <person name="Leif D."/>
            <person name="Lafferty D."/>
            <person name="Souleyre E.J.F."/>
            <person name="Varkonyi-Gasic E."/>
            <person name="Gambi F."/>
            <person name="Hanley J."/>
            <person name="Yao J.L."/>
            <person name="Cheung J."/>
            <person name="David K.M."/>
            <person name="Warren B."/>
            <person name="Marsh K."/>
            <person name="Snowden K.C."/>
            <person name="Lin-Wang K."/>
            <person name="Brian L."/>
            <person name="Martinez-Sanchez M."/>
            <person name="Wang M."/>
            <person name="Ileperuma N."/>
            <person name="Macnee N."/>
            <person name="Campin R."/>
            <person name="McAtee P."/>
            <person name="Drummond R.S.M."/>
            <person name="Espley R.V."/>
            <person name="Ireland H.S."/>
            <person name="Wu R."/>
            <person name="Atkinson R.G."/>
            <person name="Karunairetnam S."/>
            <person name="Bulley S."/>
            <person name="Chunkath S."/>
            <person name="Hanley Z."/>
            <person name="Storey R."/>
            <person name="Thrimawithana A.H."/>
            <person name="Thomson S."/>
            <person name="David C."/>
            <person name="Testolin R."/>
            <person name="Huang H."/>
            <person name="Hellens R.P."/>
            <person name="Schaffer R.J."/>
        </authorList>
    </citation>
    <scope>NUCLEOTIDE SEQUENCE [LARGE SCALE GENOMIC DNA]</scope>
    <source>
        <strain evidence="5">cv. Red5</strain>
    </source>
</reference>
<organism evidence="4 5">
    <name type="scientific">Actinidia chinensis var. chinensis</name>
    <name type="common">Chinese soft-hair kiwi</name>
    <dbReference type="NCBI Taxonomy" id="1590841"/>
    <lineage>
        <taxon>Eukaryota</taxon>
        <taxon>Viridiplantae</taxon>
        <taxon>Streptophyta</taxon>
        <taxon>Embryophyta</taxon>
        <taxon>Tracheophyta</taxon>
        <taxon>Spermatophyta</taxon>
        <taxon>Magnoliopsida</taxon>
        <taxon>eudicotyledons</taxon>
        <taxon>Gunneridae</taxon>
        <taxon>Pentapetalae</taxon>
        <taxon>asterids</taxon>
        <taxon>Ericales</taxon>
        <taxon>Actinidiaceae</taxon>
        <taxon>Actinidia</taxon>
    </lineage>
</organism>
<feature type="domain" description="Myosin N-terminal SH3-like" evidence="3">
    <location>
        <begin position="4"/>
        <end position="53"/>
    </location>
</feature>
<dbReference type="InParanoid" id="A0A2R6PNJ7"/>
<dbReference type="STRING" id="1590841.A0A2R6PNJ7"/>